<dbReference type="CDD" id="cd04301">
    <property type="entry name" value="NAT_SF"/>
    <property type="match status" value="1"/>
</dbReference>
<evidence type="ECO:0000313" key="2">
    <source>
        <dbReference type="EMBL" id="RBP67472.1"/>
    </source>
</evidence>
<dbReference type="Pfam" id="PF13673">
    <property type="entry name" value="Acetyltransf_10"/>
    <property type="match status" value="1"/>
</dbReference>
<dbReference type="PANTHER" id="PTHR13355">
    <property type="entry name" value="GLUCOSAMINE 6-PHOSPHATE N-ACETYLTRANSFERASE"/>
    <property type="match status" value="1"/>
</dbReference>
<dbReference type="PANTHER" id="PTHR13355:SF11">
    <property type="entry name" value="GLUCOSAMINE 6-PHOSPHATE N-ACETYLTRANSFERASE"/>
    <property type="match status" value="1"/>
</dbReference>
<dbReference type="Proteomes" id="UP000253490">
    <property type="component" value="Unassembled WGS sequence"/>
</dbReference>
<dbReference type="Gene3D" id="3.40.630.30">
    <property type="match status" value="1"/>
</dbReference>
<proteinExistence type="predicted"/>
<dbReference type="AlphaFoldDB" id="A0A366IDZ9"/>
<keyword evidence="2" id="KW-0808">Transferase</keyword>
<feature type="domain" description="N-acetyltransferase" evidence="1">
    <location>
        <begin position="1"/>
        <end position="140"/>
    </location>
</feature>
<dbReference type="InterPro" id="IPR039143">
    <property type="entry name" value="GNPNAT1-like"/>
</dbReference>
<dbReference type="GO" id="GO:0004343">
    <property type="term" value="F:glucosamine 6-phosphate N-acetyltransferase activity"/>
    <property type="evidence" value="ECO:0007669"/>
    <property type="project" value="TreeGrafter"/>
</dbReference>
<accession>A0A366IDZ9</accession>
<dbReference type="RefSeq" id="WP_113920033.1">
    <property type="nucleotide sequence ID" value="NZ_QNRX01000004.1"/>
</dbReference>
<gene>
    <name evidence="2" type="ORF">DES36_104174</name>
</gene>
<protein>
    <submittedName>
        <fullName evidence="2">Putative GNAT family N-acyltransferase</fullName>
    </submittedName>
</protein>
<dbReference type="EMBL" id="QNRX01000004">
    <property type="protein sequence ID" value="RBP67472.1"/>
    <property type="molecule type" value="Genomic_DNA"/>
</dbReference>
<dbReference type="SUPFAM" id="SSF55729">
    <property type="entry name" value="Acyl-CoA N-acyltransferases (Nat)"/>
    <property type="match status" value="1"/>
</dbReference>
<keyword evidence="2" id="KW-0012">Acyltransferase</keyword>
<reference evidence="2 3" key="1">
    <citation type="submission" date="2018-06" db="EMBL/GenBank/DDBJ databases">
        <title>Genomic Encyclopedia of Type Strains, Phase IV (KMG-IV): sequencing the most valuable type-strain genomes for metagenomic binning, comparative biology and taxonomic classification.</title>
        <authorList>
            <person name="Goeker M."/>
        </authorList>
    </citation>
    <scope>NUCLEOTIDE SEQUENCE [LARGE SCALE GENOMIC DNA]</scope>
    <source>
        <strain evidence="2 3">DSM 22112</strain>
    </source>
</reference>
<name>A0A366IDZ9_9FIRM</name>
<dbReference type="OrthoDB" id="9796171at2"/>
<evidence type="ECO:0000313" key="3">
    <source>
        <dbReference type="Proteomes" id="UP000253490"/>
    </source>
</evidence>
<comment type="caution">
    <text evidence="2">The sequence shown here is derived from an EMBL/GenBank/DDBJ whole genome shotgun (WGS) entry which is preliminary data.</text>
</comment>
<organism evidence="2 3">
    <name type="scientific">Alkalibaculum bacchi</name>
    <dbReference type="NCBI Taxonomy" id="645887"/>
    <lineage>
        <taxon>Bacteria</taxon>
        <taxon>Bacillati</taxon>
        <taxon>Bacillota</taxon>
        <taxon>Clostridia</taxon>
        <taxon>Eubacteriales</taxon>
        <taxon>Eubacteriaceae</taxon>
        <taxon>Alkalibaculum</taxon>
    </lineage>
</organism>
<evidence type="ECO:0000259" key="1">
    <source>
        <dbReference type="PROSITE" id="PS51186"/>
    </source>
</evidence>
<dbReference type="InterPro" id="IPR016181">
    <property type="entry name" value="Acyl_CoA_acyltransferase"/>
</dbReference>
<keyword evidence="3" id="KW-1185">Reference proteome</keyword>
<dbReference type="PROSITE" id="PS51186">
    <property type="entry name" value="GNAT"/>
    <property type="match status" value="1"/>
</dbReference>
<dbReference type="InterPro" id="IPR000182">
    <property type="entry name" value="GNAT_dom"/>
</dbReference>
<sequence length="140" mass="16251">MEIKRIKNKEERKDAFYIRLKVFVEEQGVPRENELDEYEDVSEHIVLYKDKLPVATGRIRIIHGDAKLQRICVLKEYRKLGLGKVIIESLESIAREKDCKKAILGAQVQAKEFYEKLGYTQSSGLFVDEGIPHVEMTKQL</sequence>